<dbReference type="SUPFAM" id="SSF141694">
    <property type="entry name" value="AF2212/PG0164-like"/>
    <property type="match status" value="1"/>
</dbReference>
<dbReference type="Gene3D" id="2.40.30.100">
    <property type="entry name" value="AF2212/PG0164-like"/>
    <property type="match status" value="1"/>
</dbReference>
<dbReference type="RefSeq" id="WP_269602636.1">
    <property type="nucleotide sequence ID" value="NZ_JAPWIJ010000002.1"/>
</dbReference>
<dbReference type="Proteomes" id="UP001081071">
    <property type="component" value="Unassembled WGS sequence"/>
</dbReference>
<evidence type="ECO:0000313" key="2">
    <source>
        <dbReference type="Proteomes" id="UP001081071"/>
    </source>
</evidence>
<protein>
    <submittedName>
        <fullName evidence="1">YdeI/OmpD-associated family protein</fullName>
    </submittedName>
</protein>
<comment type="caution">
    <text evidence="1">The sequence shown here is derived from an EMBL/GenBank/DDBJ whole genome shotgun (WGS) entry which is preliminary data.</text>
</comment>
<evidence type="ECO:0000313" key="1">
    <source>
        <dbReference type="EMBL" id="MCZ4517967.1"/>
    </source>
</evidence>
<proteinExistence type="predicted"/>
<name>A0ABT4MAI3_9NOCA</name>
<accession>A0ABT4MAI3</accession>
<dbReference type="InterPro" id="IPR037079">
    <property type="entry name" value="AF2212/PG0164-like_sf"/>
</dbReference>
<dbReference type="Pfam" id="PF08922">
    <property type="entry name" value="DUF1905"/>
    <property type="match status" value="1"/>
</dbReference>
<dbReference type="InterPro" id="IPR015018">
    <property type="entry name" value="DUF1905"/>
</dbReference>
<sequence>MAATVLRMSTVLESRGPAAAIVLSDEQVASLGSTKTPPVRFTIGGQTVRGRIGRMGGENLLGLNKSVRATLGVEAGDTVDVTIELDDQPQVVEVPPALAAALDADPAVRAAFDALAPSTRKEHARSVADAKRDDTRERRVTAIVQALRP</sequence>
<organism evidence="1 2">
    <name type="scientific">Rhodococcus ruber</name>
    <dbReference type="NCBI Taxonomy" id="1830"/>
    <lineage>
        <taxon>Bacteria</taxon>
        <taxon>Bacillati</taxon>
        <taxon>Actinomycetota</taxon>
        <taxon>Actinomycetes</taxon>
        <taxon>Mycobacteriales</taxon>
        <taxon>Nocardiaceae</taxon>
        <taxon>Rhodococcus</taxon>
    </lineage>
</organism>
<dbReference type="EMBL" id="JAPWIJ010000002">
    <property type="protein sequence ID" value="MCZ4517967.1"/>
    <property type="molecule type" value="Genomic_DNA"/>
</dbReference>
<reference evidence="1" key="1">
    <citation type="submission" date="2022-12" db="EMBL/GenBank/DDBJ databases">
        <authorList>
            <person name="Krivoruchko A.V."/>
            <person name="Elkin A."/>
        </authorList>
    </citation>
    <scope>NUCLEOTIDE SEQUENCE</scope>
    <source>
        <strain evidence="1">IEGM 1391</strain>
    </source>
</reference>
<keyword evidence="2" id="KW-1185">Reference proteome</keyword>
<dbReference type="Pfam" id="PF13376">
    <property type="entry name" value="OmdA"/>
    <property type="match status" value="1"/>
</dbReference>
<gene>
    <name evidence="1" type="ORF">O4220_05510</name>
</gene>